<organism evidence="2 3">
    <name type="scientific">Popillia japonica</name>
    <name type="common">Japanese beetle</name>
    <dbReference type="NCBI Taxonomy" id="7064"/>
    <lineage>
        <taxon>Eukaryota</taxon>
        <taxon>Metazoa</taxon>
        <taxon>Ecdysozoa</taxon>
        <taxon>Arthropoda</taxon>
        <taxon>Hexapoda</taxon>
        <taxon>Insecta</taxon>
        <taxon>Pterygota</taxon>
        <taxon>Neoptera</taxon>
        <taxon>Endopterygota</taxon>
        <taxon>Coleoptera</taxon>
        <taxon>Polyphaga</taxon>
        <taxon>Scarabaeiformia</taxon>
        <taxon>Scarabaeidae</taxon>
        <taxon>Rutelinae</taxon>
        <taxon>Popillia</taxon>
    </lineage>
</organism>
<dbReference type="Proteomes" id="UP001458880">
    <property type="component" value="Unassembled WGS sequence"/>
</dbReference>
<comment type="caution">
    <text evidence="2">The sequence shown here is derived from an EMBL/GenBank/DDBJ whole genome shotgun (WGS) entry which is preliminary data.</text>
</comment>
<evidence type="ECO:0000313" key="2">
    <source>
        <dbReference type="EMBL" id="KAK9721026.1"/>
    </source>
</evidence>
<dbReference type="InterPro" id="IPR050951">
    <property type="entry name" value="Retrovirus_Pol_polyprotein"/>
</dbReference>
<dbReference type="SUPFAM" id="SSF56672">
    <property type="entry name" value="DNA/RNA polymerases"/>
    <property type="match status" value="1"/>
</dbReference>
<evidence type="ECO:0000313" key="3">
    <source>
        <dbReference type="Proteomes" id="UP001458880"/>
    </source>
</evidence>
<dbReference type="InterPro" id="IPR043502">
    <property type="entry name" value="DNA/RNA_pol_sf"/>
</dbReference>
<proteinExistence type="predicted"/>
<sequence length="352" mass="40105">MRLLWCLDAPWNASATFRTPAHFLVGKPLVAIPDVDLKEVPTGGLAFPTDRAMFATFLETMAIRVLPYGLSNLQDLFQEAQDLFQEAVARFFGNIENVEICHDDMIIAGATKEEHDVAVEKVMEKARQVNAKFNNDKFQYYHSRVKFMGQIISQEEAPALTPFDPKKKTILQCDASKNGLGCCLTPFDPKKKTILQCDASKNGLGCCLFQEYEEVDVQSDHKPIISIMKKAICKIGSVRLQRLRIKLLKYSLNVYYVPGKDIHFEDMLSRANIKSEKPKVDFEMIEMVHSVSKHLPFSNKKNLSVTKRKLNLEKKLLETKFKQKLLNTITKVGRKKTKYYQNVNHIVTNGAI</sequence>
<dbReference type="InterPro" id="IPR043128">
    <property type="entry name" value="Rev_trsase/Diguanyl_cyclase"/>
</dbReference>
<dbReference type="PANTHER" id="PTHR37984:SF5">
    <property type="entry name" value="PROTEIN NYNRIN-LIKE"/>
    <property type="match status" value="1"/>
</dbReference>
<gene>
    <name evidence="2" type="ORF">QE152_g21749</name>
</gene>
<dbReference type="EMBL" id="JASPKY010000204">
    <property type="protein sequence ID" value="KAK9721026.1"/>
    <property type="molecule type" value="Genomic_DNA"/>
</dbReference>
<protein>
    <recommendedName>
        <fullName evidence="1">Reverse transcriptase domain-containing protein</fullName>
    </recommendedName>
</protein>
<dbReference type="InterPro" id="IPR000477">
    <property type="entry name" value="RT_dom"/>
</dbReference>
<feature type="domain" description="Reverse transcriptase" evidence="1">
    <location>
        <begin position="83"/>
        <end position="152"/>
    </location>
</feature>
<dbReference type="AlphaFoldDB" id="A0AAW1KMJ6"/>
<dbReference type="Pfam" id="PF00078">
    <property type="entry name" value="RVT_1"/>
    <property type="match status" value="1"/>
</dbReference>
<reference evidence="2 3" key="1">
    <citation type="journal article" date="2024" name="BMC Genomics">
        <title>De novo assembly and annotation of Popillia japonica's genome with initial clues to its potential as an invasive pest.</title>
        <authorList>
            <person name="Cucini C."/>
            <person name="Boschi S."/>
            <person name="Funari R."/>
            <person name="Cardaioli E."/>
            <person name="Iannotti N."/>
            <person name="Marturano G."/>
            <person name="Paoli F."/>
            <person name="Bruttini M."/>
            <person name="Carapelli A."/>
            <person name="Frati F."/>
            <person name="Nardi F."/>
        </authorList>
    </citation>
    <scope>NUCLEOTIDE SEQUENCE [LARGE SCALE GENOMIC DNA]</scope>
    <source>
        <strain evidence="2">DMR45628</strain>
    </source>
</reference>
<keyword evidence="3" id="KW-1185">Reference proteome</keyword>
<accession>A0AAW1KMJ6</accession>
<name>A0AAW1KMJ6_POPJA</name>
<dbReference type="PANTHER" id="PTHR37984">
    <property type="entry name" value="PROTEIN CBG26694"/>
    <property type="match status" value="1"/>
</dbReference>
<dbReference type="GO" id="GO:0071897">
    <property type="term" value="P:DNA biosynthetic process"/>
    <property type="evidence" value="ECO:0007669"/>
    <property type="project" value="UniProtKB-ARBA"/>
</dbReference>
<evidence type="ECO:0000259" key="1">
    <source>
        <dbReference type="Pfam" id="PF00078"/>
    </source>
</evidence>
<dbReference type="Gene3D" id="3.30.70.270">
    <property type="match status" value="1"/>
</dbReference>